<keyword evidence="10" id="KW-1015">Disulfide bond</keyword>
<dbReference type="RefSeq" id="WP_236863314.1">
    <property type="nucleotide sequence ID" value="NZ_BAABAZ010000012.1"/>
</dbReference>
<dbReference type="Pfam" id="PF02628">
    <property type="entry name" value="COX15-CtaA"/>
    <property type="match status" value="1"/>
</dbReference>
<dbReference type="Proteomes" id="UP001501586">
    <property type="component" value="Unassembled WGS sequence"/>
</dbReference>
<evidence type="ECO:0000256" key="5">
    <source>
        <dbReference type="ARBA" id="ARBA00022989"/>
    </source>
</evidence>
<feature type="transmembrane region" description="Helical" evidence="12">
    <location>
        <begin position="254"/>
        <end position="273"/>
    </location>
</feature>
<keyword evidence="2" id="KW-1003">Cell membrane</keyword>
<protein>
    <recommendedName>
        <fullName evidence="15">Cytochrome c oxidase assembly protein subunit 15</fullName>
    </recommendedName>
</protein>
<feature type="transmembrane region" description="Helical" evidence="12">
    <location>
        <begin position="111"/>
        <end position="134"/>
    </location>
</feature>
<evidence type="ECO:0000256" key="8">
    <source>
        <dbReference type="ARBA" id="ARBA00023133"/>
    </source>
</evidence>
<dbReference type="InterPro" id="IPR050450">
    <property type="entry name" value="COX15/CtaA_HemeA_synthase"/>
</dbReference>
<feature type="transmembrane region" description="Helical" evidence="12">
    <location>
        <begin position="279"/>
        <end position="300"/>
    </location>
</feature>
<comment type="subcellular location">
    <subcellularLocation>
        <location evidence="1">Membrane</location>
        <topology evidence="1">Multi-pass membrane protein</topology>
    </subcellularLocation>
</comment>
<evidence type="ECO:0000256" key="2">
    <source>
        <dbReference type="ARBA" id="ARBA00022475"/>
    </source>
</evidence>
<keyword evidence="14" id="KW-1185">Reference proteome</keyword>
<keyword evidence="9 12" id="KW-0472">Membrane</keyword>
<name>A0ABP8EP20_9MICO</name>
<accession>A0ABP8EP20</accession>
<evidence type="ECO:0000256" key="11">
    <source>
        <dbReference type="ARBA" id="ARBA00023444"/>
    </source>
</evidence>
<proteinExistence type="predicted"/>
<feature type="transmembrane region" description="Helical" evidence="12">
    <location>
        <begin position="85"/>
        <end position="104"/>
    </location>
</feature>
<evidence type="ECO:0000256" key="10">
    <source>
        <dbReference type="ARBA" id="ARBA00023157"/>
    </source>
</evidence>
<gene>
    <name evidence="13" type="ORF">GCM10022261_30090</name>
</gene>
<feature type="transmembrane region" description="Helical" evidence="12">
    <location>
        <begin position="140"/>
        <end position="160"/>
    </location>
</feature>
<evidence type="ECO:0000256" key="12">
    <source>
        <dbReference type="SAM" id="Phobius"/>
    </source>
</evidence>
<evidence type="ECO:0008006" key="15">
    <source>
        <dbReference type="Google" id="ProtNLM"/>
    </source>
</evidence>
<feature type="transmembrane region" description="Helical" evidence="12">
    <location>
        <begin position="25"/>
        <end position="47"/>
    </location>
</feature>
<comment type="pathway">
    <text evidence="11">Porphyrin-containing compound metabolism.</text>
</comment>
<evidence type="ECO:0000256" key="9">
    <source>
        <dbReference type="ARBA" id="ARBA00023136"/>
    </source>
</evidence>
<comment type="caution">
    <text evidence="13">The sequence shown here is derived from an EMBL/GenBank/DDBJ whole genome shotgun (WGS) entry which is preliminary data.</text>
</comment>
<evidence type="ECO:0000256" key="4">
    <source>
        <dbReference type="ARBA" id="ARBA00022723"/>
    </source>
</evidence>
<keyword evidence="7" id="KW-0408">Iron</keyword>
<reference evidence="14" key="1">
    <citation type="journal article" date="2019" name="Int. J. Syst. Evol. Microbiol.">
        <title>The Global Catalogue of Microorganisms (GCM) 10K type strain sequencing project: providing services to taxonomists for standard genome sequencing and annotation.</title>
        <authorList>
            <consortium name="The Broad Institute Genomics Platform"/>
            <consortium name="The Broad Institute Genome Sequencing Center for Infectious Disease"/>
            <person name="Wu L."/>
            <person name="Ma J."/>
        </authorList>
    </citation>
    <scope>NUCLEOTIDE SEQUENCE [LARGE SCALE GENOMIC DNA]</scope>
    <source>
        <strain evidence="14">JCM 17458</strain>
    </source>
</reference>
<keyword evidence="5 12" id="KW-1133">Transmembrane helix</keyword>
<keyword evidence="4" id="KW-0479">Metal-binding</keyword>
<feature type="transmembrane region" description="Helical" evidence="12">
    <location>
        <begin position="180"/>
        <end position="200"/>
    </location>
</feature>
<dbReference type="PANTHER" id="PTHR35457:SF1">
    <property type="entry name" value="HEME A SYNTHASE"/>
    <property type="match status" value="1"/>
</dbReference>
<dbReference type="EMBL" id="BAABAZ010000012">
    <property type="protein sequence ID" value="GAA4285478.1"/>
    <property type="molecule type" value="Genomic_DNA"/>
</dbReference>
<organism evidence="13 14">
    <name type="scientific">Brevibacterium daeguense</name>
    <dbReference type="NCBI Taxonomy" id="909936"/>
    <lineage>
        <taxon>Bacteria</taxon>
        <taxon>Bacillati</taxon>
        <taxon>Actinomycetota</taxon>
        <taxon>Actinomycetes</taxon>
        <taxon>Micrococcales</taxon>
        <taxon>Brevibacteriaceae</taxon>
        <taxon>Brevibacterium</taxon>
    </lineage>
</organism>
<evidence type="ECO:0000256" key="7">
    <source>
        <dbReference type="ARBA" id="ARBA00023004"/>
    </source>
</evidence>
<sequence>MAIATSKSASRGSDGGRLPTGVTPLVRLAAWAMLIAQSAIVLTGAVVRLTGSGLGCPTWPKCTDESLVNTPEMGVHGIIEFGNRLLGVGLGVLGVATIILLWRLRRSRPDLFWLAVGLTAVVPLQAVIGGISVLTELNPWIVAAHFVPSAVAVGVSAYFVRRTYDSGRNPRAVSSSALRALSWVIGGLMVVVVVLGVLTTGAGPHAGDELSARNGFDTLLISRLHAIPVWLLVITTVIARALAARERLPQLARALDVLLVVELLQGVIGYVQYFSGLPIVLVALHLVGACATIAAATVVVDANYQRDPLPQG</sequence>
<dbReference type="InterPro" id="IPR003780">
    <property type="entry name" value="COX15/CtaA_fam"/>
</dbReference>
<keyword evidence="3 12" id="KW-0812">Transmembrane</keyword>
<evidence type="ECO:0000313" key="14">
    <source>
        <dbReference type="Proteomes" id="UP001501586"/>
    </source>
</evidence>
<keyword evidence="8" id="KW-0350">Heme biosynthesis</keyword>
<feature type="transmembrane region" description="Helical" evidence="12">
    <location>
        <begin position="220"/>
        <end position="242"/>
    </location>
</feature>
<evidence type="ECO:0000256" key="6">
    <source>
        <dbReference type="ARBA" id="ARBA00023002"/>
    </source>
</evidence>
<evidence type="ECO:0000313" key="13">
    <source>
        <dbReference type="EMBL" id="GAA4285478.1"/>
    </source>
</evidence>
<keyword evidence="6" id="KW-0560">Oxidoreductase</keyword>
<evidence type="ECO:0000256" key="3">
    <source>
        <dbReference type="ARBA" id="ARBA00022692"/>
    </source>
</evidence>
<dbReference type="PANTHER" id="PTHR35457">
    <property type="entry name" value="HEME A SYNTHASE"/>
    <property type="match status" value="1"/>
</dbReference>
<evidence type="ECO:0000256" key="1">
    <source>
        <dbReference type="ARBA" id="ARBA00004141"/>
    </source>
</evidence>